<dbReference type="Gramene" id="Os03t0857200-02">
    <property type="protein sequence ID" value="Os03t0857200-02"/>
    <property type="gene ID" value="Os03g0857200"/>
</dbReference>
<dbReference type="EMBL" id="AP014959">
    <property type="protein sequence ID" value="BAS87454.1"/>
    <property type="molecule type" value="Genomic_DNA"/>
</dbReference>
<dbReference type="Proteomes" id="UP000059680">
    <property type="component" value="Chromosome 3"/>
</dbReference>
<reference evidence="1 2" key="2">
    <citation type="journal article" date="2013" name="Plant Cell Physiol.">
        <title>Rice Annotation Project Database (RAP-DB): an integrative and interactive database for rice genomics.</title>
        <authorList>
            <person name="Sakai H."/>
            <person name="Lee S.S."/>
            <person name="Tanaka T."/>
            <person name="Numa H."/>
            <person name="Kim J."/>
            <person name="Kawahara Y."/>
            <person name="Wakimoto H."/>
            <person name="Yang C.C."/>
            <person name="Iwamoto M."/>
            <person name="Abe T."/>
            <person name="Yamada Y."/>
            <person name="Muto A."/>
            <person name="Inokuchi H."/>
            <person name="Ikemura T."/>
            <person name="Matsumoto T."/>
            <person name="Sasaki T."/>
            <person name="Itoh T."/>
        </authorList>
    </citation>
    <scope>NUCLEOTIDE SEQUENCE [LARGE SCALE GENOMIC DNA]</scope>
    <source>
        <strain evidence="2">cv. Nipponbare</strain>
    </source>
</reference>
<dbReference type="ExpressionAtlas" id="A0A0P0W5P5">
    <property type="expression patterns" value="baseline and differential"/>
</dbReference>
<proteinExistence type="predicted"/>
<evidence type="ECO:0000313" key="2">
    <source>
        <dbReference type="Proteomes" id="UP000059680"/>
    </source>
</evidence>
<gene>
    <name evidence="1" type="ordered locus">Os03g0857200</name>
    <name evidence="1" type="ORF">OSNPB_030857200</name>
</gene>
<sequence length="48" mass="5415">MRDLTNQRPLVPISCCFHSTSSVTPHLNLRYRRGFCLAASLLPCLIRG</sequence>
<keyword evidence="2" id="KW-1185">Reference proteome</keyword>
<reference evidence="1 2" key="3">
    <citation type="journal article" date="2013" name="Rice">
        <title>Improvement of the Oryza sativa Nipponbare reference genome using next generation sequence and optical map data.</title>
        <authorList>
            <person name="Kawahara Y."/>
            <person name="de la Bastide M."/>
            <person name="Hamilton J.P."/>
            <person name="Kanamori H."/>
            <person name="McCombie W.R."/>
            <person name="Ouyang S."/>
            <person name="Schwartz D.C."/>
            <person name="Tanaka T."/>
            <person name="Wu J."/>
            <person name="Zhou S."/>
            <person name="Childs K.L."/>
            <person name="Davidson R.M."/>
            <person name="Lin H."/>
            <person name="Quesada-Ocampo L."/>
            <person name="Vaillancourt B."/>
            <person name="Sakai H."/>
            <person name="Lee S.S."/>
            <person name="Kim J."/>
            <person name="Numa H."/>
            <person name="Itoh T."/>
            <person name="Buell C.R."/>
            <person name="Matsumoto T."/>
        </authorList>
    </citation>
    <scope>NUCLEOTIDE SEQUENCE [LARGE SCALE GENOMIC DNA]</scope>
    <source>
        <strain evidence="2">cv. Nipponbare</strain>
    </source>
</reference>
<accession>A0A0P0W5P5</accession>
<dbReference type="AlphaFoldDB" id="A0A0P0W5P5"/>
<protein>
    <submittedName>
        <fullName evidence="1">Os03g0857200 protein</fullName>
    </submittedName>
</protein>
<evidence type="ECO:0000313" key="1">
    <source>
        <dbReference type="EMBL" id="BAS87454.1"/>
    </source>
</evidence>
<name>A0A0P0W5P5_ORYSJ</name>
<organism evidence="1 2">
    <name type="scientific">Oryza sativa subsp. japonica</name>
    <name type="common">Rice</name>
    <dbReference type="NCBI Taxonomy" id="39947"/>
    <lineage>
        <taxon>Eukaryota</taxon>
        <taxon>Viridiplantae</taxon>
        <taxon>Streptophyta</taxon>
        <taxon>Embryophyta</taxon>
        <taxon>Tracheophyta</taxon>
        <taxon>Spermatophyta</taxon>
        <taxon>Magnoliopsida</taxon>
        <taxon>Liliopsida</taxon>
        <taxon>Poales</taxon>
        <taxon>Poaceae</taxon>
        <taxon>BOP clade</taxon>
        <taxon>Oryzoideae</taxon>
        <taxon>Oryzeae</taxon>
        <taxon>Oryzinae</taxon>
        <taxon>Oryza</taxon>
        <taxon>Oryza sativa</taxon>
    </lineage>
</organism>
<reference evidence="2" key="1">
    <citation type="journal article" date="2005" name="Nature">
        <title>The map-based sequence of the rice genome.</title>
        <authorList>
            <consortium name="International rice genome sequencing project (IRGSP)"/>
            <person name="Matsumoto T."/>
            <person name="Wu J."/>
            <person name="Kanamori H."/>
            <person name="Katayose Y."/>
            <person name="Fujisawa M."/>
            <person name="Namiki N."/>
            <person name="Mizuno H."/>
            <person name="Yamamoto K."/>
            <person name="Antonio B.A."/>
            <person name="Baba T."/>
            <person name="Sakata K."/>
            <person name="Nagamura Y."/>
            <person name="Aoki H."/>
            <person name="Arikawa K."/>
            <person name="Arita K."/>
            <person name="Bito T."/>
            <person name="Chiden Y."/>
            <person name="Fujitsuka N."/>
            <person name="Fukunaka R."/>
            <person name="Hamada M."/>
            <person name="Harada C."/>
            <person name="Hayashi A."/>
            <person name="Hijishita S."/>
            <person name="Honda M."/>
            <person name="Hosokawa S."/>
            <person name="Ichikawa Y."/>
            <person name="Idonuma A."/>
            <person name="Iijima M."/>
            <person name="Ikeda M."/>
            <person name="Ikeno M."/>
            <person name="Ito K."/>
            <person name="Ito S."/>
            <person name="Ito T."/>
            <person name="Ito Y."/>
            <person name="Ito Y."/>
            <person name="Iwabuchi A."/>
            <person name="Kamiya K."/>
            <person name="Karasawa W."/>
            <person name="Kurita K."/>
            <person name="Katagiri S."/>
            <person name="Kikuta A."/>
            <person name="Kobayashi H."/>
            <person name="Kobayashi N."/>
            <person name="Machita K."/>
            <person name="Maehara T."/>
            <person name="Masukawa M."/>
            <person name="Mizubayashi T."/>
            <person name="Mukai Y."/>
            <person name="Nagasaki H."/>
            <person name="Nagata Y."/>
            <person name="Naito S."/>
            <person name="Nakashima M."/>
            <person name="Nakama Y."/>
            <person name="Nakamichi Y."/>
            <person name="Nakamura M."/>
            <person name="Meguro A."/>
            <person name="Negishi M."/>
            <person name="Ohta I."/>
            <person name="Ohta T."/>
            <person name="Okamoto M."/>
            <person name="Ono N."/>
            <person name="Saji S."/>
            <person name="Sakaguchi M."/>
            <person name="Sakai K."/>
            <person name="Shibata M."/>
            <person name="Shimokawa T."/>
            <person name="Song J."/>
            <person name="Takazaki Y."/>
            <person name="Terasawa K."/>
            <person name="Tsugane M."/>
            <person name="Tsuji K."/>
            <person name="Ueda S."/>
            <person name="Waki K."/>
            <person name="Yamagata H."/>
            <person name="Yamamoto M."/>
            <person name="Yamamoto S."/>
            <person name="Yamane H."/>
            <person name="Yoshiki S."/>
            <person name="Yoshihara R."/>
            <person name="Yukawa K."/>
            <person name="Zhong H."/>
            <person name="Yano M."/>
            <person name="Yuan Q."/>
            <person name="Ouyang S."/>
            <person name="Liu J."/>
            <person name="Jones K.M."/>
            <person name="Gansberger K."/>
            <person name="Moffat K."/>
            <person name="Hill J."/>
            <person name="Bera J."/>
            <person name="Fadrosh D."/>
            <person name="Jin S."/>
            <person name="Johri S."/>
            <person name="Kim M."/>
            <person name="Overton L."/>
            <person name="Reardon M."/>
            <person name="Tsitrin T."/>
            <person name="Vuong H."/>
            <person name="Weaver B."/>
            <person name="Ciecko A."/>
            <person name="Tallon L."/>
            <person name="Jackson J."/>
            <person name="Pai G."/>
            <person name="Aken S.V."/>
            <person name="Utterback T."/>
            <person name="Reidmuller S."/>
            <person name="Feldblyum T."/>
            <person name="Hsiao J."/>
            <person name="Zismann V."/>
            <person name="Iobst S."/>
            <person name="de Vazeille A.R."/>
            <person name="Buell C.R."/>
            <person name="Ying K."/>
            <person name="Li Y."/>
            <person name="Lu T."/>
            <person name="Huang Y."/>
            <person name="Zhao Q."/>
            <person name="Feng Q."/>
            <person name="Zhang L."/>
            <person name="Zhu J."/>
            <person name="Weng Q."/>
            <person name="Mu J."/>
            <person name="Lu Y."/>
            <person name="Fan D."/>
            <person name="Liu Y."/>
            <person name="Guan J."/>
            <person name="Zhang Y."/>
            <person name="Yu S."/>
            <person name="Liu X."/>
            <person name="Zhang Y."/>
            <person name="Hong G."/>
            <person name="Han B."/>
            <person name="Choisne N."/>
            <person name="Demange N."/>
            <person name="Orjeda G."/>
            <person name="Samain S."/>
            <person name="Cattolico L."/>
            <person name="Pelletier E."/>
            <person name="Couloux A."/>
            <person name="Segurens B."/>
            <person name="Wincker P."/>
            <person name="D'Hont A."/>
            <person name="Scarpelli C."/>
            <person name="Weissenbach J."/>
            <person name="Salanoubat M."/>
            <person name="Quetier F."/>
            <person name="Yu Y."/>
            <person name="Kim H.R."/>
            <person name="Rambo T."/>
            <person name="Currie J."/>
            <person name="Collura K."/>
            <person name="Luo M."/>
            <person name="Yang T."/>
            <person name="Ammiraju J.S.S."/>
            <person name="Engler F."/>
            <person name="Soderlund C."/>
            <person name="Wing R.A."/>
            <person name="Palmer L.E."/>
            <person name="de la Bastide M."/>
            <person name="Spiegel L."/>
            <person name="Nascimento L."/>
            <person name="Zutavern T."/>
            <person name="O'Shaughnessy A."/>
            <person name="Dike S."/>
            <person name="Dedhia N."/>
            <person name="Preston R."/>
            <person name="Balija V."/>
            <person name="McCombie W.R."/>
            <person name="Chow T."/>
            <person name="Chen H."/>
            <person name="Chung M."/>
            <person name="Chen C."/>
            <person name="Shaw J."/>
            <person name="Wu H."/>
            <person name="Hsiao K."/>
            <person name="Chao Y."/>
            <person name="Chu M."/>
            <person name="Cheng C."/>
            <person name="Hour A."/>
            <person name="Lee P."/>
            <person name="Lin S."/>
            <person name="Lin Y."/>
            <person name="Liou J."/>
            <person name="Liu S."/>
            <person name="Hsing Y."/>
            <person name="Raghuvanshi S."/>
            <person name="Mohanty A."/>
            <person name="Bharti A.K."/>
            <person name="Gaur A."/>
            <person name="Gupta V."/>
            <person name="Kumar D."/>
            <person name="Ravi V."/>
            <person name="Vij S."/>
            <person name="Kapur A."/>
            <person name="Khurana P."/>
            <person name="Khurana P."/>
            <person name="Khurana J.P."/>
            <person name="Tyagi A.K."/>
            <person name="Gaikwad K."/>
            <person name="Singh A."/>
            <person name="Dalal V."/>
            <person name="Srivastava S."/>
            <person name="Dixit A."/>
            <person name="Pal A.K."/>
            <person name="Ghazi I.A."/>
            <person name="Yadav M."/>
            <person name="Pandit A."/>
            <person name="Bhargava A."/>
            <person name="Sureshbabu K."/>
            <person name="Batra K."/>
            <person name="Sharma T.R."/>
            <person name="Mohapatra T."/>
            <person name="Singh N.K."/>
            <person name="Messing J."/>
            <person name="Nelson A.B."/>
            <person name="Fuks G."/>
            <person name="Kavchok S."/>
            <person name="Keizer G."/>
            <person name="Linton E."/>
            <person name="Llaca V."/>
            <person name="Song R."/>
            <person name="Tanyolac B."/>
            <person name="Young S."/>
            <person name="Ho-Il K."/>
            <person name="Hahn J.H."/>
            <person name="Sangsakoo G."/>
            <person name="Vanavichit A."/>
            <person name="de Mattos Luiz.A.T."/>
            <person name="Zimmer P.D."/>
            <person name="Malone G."/>
            <person name="Dellagostin O."/>
            <person name="de Oliveira A.C."/>
            <person name="Bevan M."/>
            <person name="Bancroft I."/>
            <person name="Minx P."/>
            <person name="Cordum H."/>
            <person name="Wilson R."/>
            <person name="Cheng Z."/>
            <person name="Jin W."/>
            <person name="Jiang J."/>
            <person name="Leong S.A."/>
            <person name="Iwama H."/>
            <person name="Gojobori T."/>
            <person name="Itoh T."/>
            <person name="Niimura Y."/>
            <person name="Fujii Y."/>
            <person name="Habara T."/>
            <person name="Sakai H."/>
            <person name="Sato Y."/>
            <person name="Wilson G."/>
            <person name="Kumar K."/>
            <person name="McCouch S."/>
            <person name="Juretic N."/>
            <person name="Hoen D."/>
            <person name="Wright S."/>
            <person name="Bruskiewich R."/>
            <person name="Bureau T."/>
            <person name="Miyao A."/>
            <person name="Hirochika H."/>
            <person name="Nishikawa T."/>
            <person name="Kadowaki K."/>
            <person name="Sugiura M."/>
            <person name="Burr B."/>
            <person name="Sasaki T."/>
        </authorList>
    </citation>
    <scope>NUCLEOTIDE SEQUENCE [LARGE SCALE GENOMIC DNA]</scope>
    <source>
        <strain evidence="2">cv. Nipponbare</strain>
    </source>
</reference>